<name>A0A371XG55_9HYPH</name>
<organism evidence="1 2">
    <name type="scientific">Mesorhizobium denitrificans</name>
    <dbReference type="NCBI Taxonomy" id="2294114"/>
    <lineage>
        <taxon>Bacteria</taxon>
        <taxon>Pseudomonadati</taxon>
        <taxon>Pseudomonadota</taxon>
        <taxon>Alphaproteobacteria</taxon>
        <taxon>Hyphomicrobiales</taxon>
        <taxon>Phyllobacteriaceae</taxon>
        <taxon>Mesorhizobium</taxon>
    </lineage>
</organism>
<evidence type="ECO:0000313" key="1">
    <source>
        <dbReference type="EMBL" id="RFC68201.1"/>
    </source>
</evidence>
<sequence length="428" mass="46354">MIAASSVDLTPDRTLPLVGYAATLRESDGVRSRLESNVILFETNTARVALLGIDALFIGSSFIDAVRGDLIDPTVELLFVATHTHYAPSLDQSKPRLGETDNDWFYKAAKIVAAQINALLGERGIDARASYGSLPCNLSVYRRRRIPTPKSRFPFLQGKILLVPNRSRKNPNELQLFQLQTMEGVPLAVIWSWPCHPVEASNRNSINAAFPGAVKAAIRAATGLEQLPVIFLPGFCGDIRPAITQSVARTAFIEMFKAPSKGDIEAFEKGVCASALKVLASASPVDLAESFQFQRLEMPLSELLEDSTSTLPIASLSCGPFSVTALGAEVCSPYLDQLGFNASKPTFFTGCAAPTFGYLPTDAQIAEGGYEAERFKEFFGVTGSWKPKVTARVVSEMRAVTRAPTSISSRRHKPVEDLLLPGLVEVDG</sequence>
<gene>
    <name evidence="1" type="ORF">DY251_07980</name>
</gene>
<dbReference type="EMBL" id="QURN01000005">
    <property type="protein sequence ID" value="RFC68201.1"/>
    <property type="molecule type" value="Genomic_DNA"/>
</dbReference>
<keyword evidence="2" id="KW-1185">Reference proteome</keyword>
<protein>
    <recommendedName>
        <fullName evidence="3">Neutral/alkaline non-lysosomal ceramidase N-terminal domain-containing protein</fullName>
    </recommendedName>
</protein>
<accession>A0A371XG55</accession>
<dbReference type="AlphaFoldDB" id="A0A371XG55"/>
<proteinExistence type="predicted"/>
<dbReference type="RefSeq" id="WP_116623344.1">
    <property type="nucleotide sequence ID" value="NZ_QURN01000005.1"/>
</dbReference>
<evidence type="ECO:0008006" key="3">
    <source>
        <dbReference type="Google" id="ProtNLM"/>
    </source>
</evidence>
<evidence type="ECO:0000313" key="2">
    <source>
        <dbReference type="Proteomes" id="UP000262379"/>
    </source>
</evidence>
<reference evidence="2" key="1">
    <citation type="submission" date="2018-08" db="EMBL/GenBank/DDBJ databases">
        <authorList>
            <person name="Im W.T."/>
        </authorList>
    </citation>
    <scope>NUCLEOTIDE SEQUENCE [LARGE SCALE GENOMIC DNA]</scope>
    <source>
        <strain evidence="2">LA-28</strain>
    </source>
</reference>
<dbReference type="Proteomes" id="UP000262379">
    <property type="component" value="Unassembled WGS sequence"/>
</dbReference>
<comment type="caution">
    <text evidence="1">The sequence shown here is derived from an EMBL/GenBank/DDBJ whole genome shotgun (WGS) entry which is preliminary data.</text>
</comment>